<evidence type="ECO:0000313" key="1">
    <source>
        <dbReference type="EMBL" id="GCB75149.1"/>
    </source>
</evidence>
<keyword evidence="2" id="KW-1185">Reference proteome</keyword>
<gene>
    <name evidence="1" type="ORF">scyTo_0017304</name>
</gene>
<dbReference type="AlphaFoldDB" id="A0A401PPU9"/>
<accession>A0A401PPU9</accession>
<protein>
    <submittedName>
        <fullName evidence="1">Uncharacterized protein</fullName>
    </submittedName>
</protein>
<reference evidence="1 2" key="1">
    <citation type="journal article" date="2018" name="Nat. Ecol. Evol.">
        <title>Shark genomes provide insights into elasmobranch evolution and the origin of vertebrates.</title>
        <authorList>
            <person name="Hara Y"/>
            <person name="Yamaguchi K"/>
            <person name="Onimaru K"/>
            <person name="Kadota M"/>
            <person name="Koyanagi M"/>
            <person name="Keeley SD"/>
            <person name="Tatsumi K"/>
            <person name="Tanaka K"/>
            <person name="Motone F"/>
            <person name="Kageyama Y"/>
            <person name="Nozu R"/>
            <person name="Adachi N"/>
            <person name="Nishimura O"/>
            <person name="Nakagawa R"/>
            <person name="Tanegashima C"/>
            <person name="Kiyatake I"/>
            <person name="Matsumoto R"/>
            <person name="Murakumo K"/>
            <person name="Nishida K"/>
            <person name="Terakita A"/>
            <person name="Kuratani S"/>
            <person name="Sato K"/>
            <person name="Hyodo S Kuraku.S."/>
        </authorList>
    </citation>
    <scope>NUCLEOTIDE SEQUENCE [LARGE SCALE GENOMIC DNA]</scope>
</reference>
<dbReference type="EMBL" id="BFAA01011135">
    <property type="protein sequence ID" value="GCB75149.1"/>
    <property type="molecule type" value="Genomic_DNA"/>
</dbReference>
<dbReference type="Proteomes" id="UP000288216">
    <property type="component" value="Unassembled WGS sequence"/>
</dbReference>
<proteinExistence type="predicted"/>
<organism evidence="1 2">
    <name type="scientific">Scyliorhinus torazame</name>
    <name type="common">Cloudy catshark</name>
    <name type="synonym">Catulus torazame</name>
    <dbReference type="NCBI Taxonomy" id="75743"/>
    <lineage>
        <taxon>Eukaryota</taxon>
        <taxon>Metazoa</taxon>
        <taxon>Chordata</taxon>
        <taxon>Craniata</taxon>
        <taxon>Vertebrata</taxon>
        <taxon>Chondrichthyes</taxon>
        <taxon>Elasmobranchii</taxon>
        <taxon>Galeomorphii</taxon>
        <taxon>Galeoidea</taxon>
        <taxon>Carcharhiniformes</taxon>
        <taxon>Scyliorhinidae</taxon>
        <taxon>Scyliorhinus</taxon>
    </lineage>
</organism>
<comment type="caution">
    <text evidence="1">The sequence shown here is derived from an EMBL/GenBank/DDBJ whole genome shotgun (WGS) entry which is preliminary data.</text>
</comment>
<name>A0A401PPU9_SCYTO</name>
<evidence type="ECO:0000313" key="2">
    <source>
        <dbReference type="Proteomes" id="UP000288216"/>
    </source>
</evidence>
<sequence>MVCAVLVVQASQTPGFGLGGHRIAEISTRNLTIKSSKKMVSKRNTGNSRLERRIWRRVCEMFLAVSVSAFLDRCIEEKKWKDAL</sequence>